<evidence type="ECO:0000256" key="2">
    <source>
        <dbReference type="SAM" id="Phobius"/>
    </source>
</evidence>
<accession>A0ABQ0RIB3</accession>
<dbReference type="Pfam" id="PF07331">
    <property type="entry name" value="TctB"/>
    <property type="match status" value="1"/>
</dbReference>
<keyword evidence="2" id="KW-0812">Transmembrane</keyword>
<feature type="domain" description="DUF1468" evidence="3">
    <location>
        <begin position="36"/>
        <end position="180"/>
    </location>
</feature>
<keyword evidence="2" id="KW-1133">Transmembrane helix</keyword>
<dbReference type="InterPro" id="IPR009936">
    <property type="entry name" value="DUF1468"/>
</dbReference>
<feature type="transmembrane region" description="Helical" evidence="2">
    <location>
        <begin position="116"/>
        <end position="145"/>
    </location>
</feature>
<organism evidence="4 5">
    <name type="scientific">Glutamicibacter nicotianae</name>
    <name type="common">Arthrobacter nicotianae</name>
    <dbReference type="NCBI Taxonomy" id="37929"/>
    <lineage>
        <taxon>Bacteria</taxon>
        <taxon>Bacillati</taxon>
        <taxon>Actinomycetota</taxon>
        <taxon>Actinomycetes</taxon>
        <taxon>Micrococcales</taxon>
        <taxon>Micrococcaceae</taxon>
        <taxon>Glutamicibacter</taxon>
    </lineage>
</organism>
<dbReference type="Proteomes" id="UP000316242">
    <property type="component" value="Unassembled WGS sequence"/>
</dbReference>
<feature type="compositionally biased region" description="Polar residues" evidence="1">
    <location>
        <begin position="1"/>
        <end position="17"/>
    </location>
</feature>
<gene>
    <name evidence="4" type="ORF">ANI01nite_07610</name>
</gene>
<reference evidence="4 5" key="1">
    <citation type="submission" date="2019-06" db="EMBL/GenBank/DDBJ databases">
        <title>Whole genome shotgun sequence of Glutamicibacter nicotianae NBRC 14234.</title>
        <authorList>
            <person name="Hosoyama A."/>
            <person name="Uohara A."/>
            <person name="Ohji S."/>
            <person name="Ichikawa N."/>
        </authorList>
    </citation>
    <scope>NUCLEOTIDE SEQUENCE [LARGE SCALE GENOMIC DNA]</scope>
    <source>
        <strain evidence="4 5">NBRC 14234</strain>
    </source>
</reference>
<feature type="transmembrane region" description="Helical" evidence="2">
    <location>
        <begin position="35"/>
        <end position="55"/>
    </location>
</feature>
<protein>
    <recommendedName>
        <fullName evidence="3">DUF1468 domain-containing protein</fullName>
    </recommendedName>
</protein>
<comment type="caution">
    <text evidence="4">The sequence shown here is derived from an EMBL/GenBank/DDBJ whole genome shotgun (WGS) entry which is preliminary data.</text>
</comment>
<feature type="transmembrane region" description="Helical" evidence="2">
    <location>
        <begin position="157"/>
        <end position="179"/>
    </location>
</feature>
<keyword evidence="5" id="KW-1185">Reference proteome</keyword>
<dbReference type="EMBL" id="BJNE01000002">
    <property type="protein sequence ID" value="GEC11558.1"/>
    <property type="molecule type" value="Genomic_DNA"/>
</dbReference>
<evidence type="ECO:0000313" key="4">
    <source>
        <dbReference type="EMBL" id="GEC11558.1"/>
    </source>
</evidence>
<sequence length="188" mass="19972">MSIQAPQSTQGTSNATGTRRAHNSAPGFFSGRSELIVPALVLLLALFLTWQTATMEVLGKSVPGPQFFPTIVCILLYGVVIAHTIQILRAPRGGAAVKVETAKQYKTQSDWKTMGMVIAGVIVFILVLPYAGWIISAAALFWIVARALGSKKALMDVSIALLFSSVIQLAFNAGLGLNLPSGFLEGLL</sequence>
<feature type="region of interest" description="Disordered" evidence="1">
    <location>
        <begin position="1"/>
        <end position="23"/>
    </location>
</feature>
<keyword evidence="2" id="KW-0472">Membrane</keyword>
<dbReference type="RefSeq" id="WP_141356140.1">
    <property type="nucleotide sequence ID" value="NZ_BAAAWM010000001.1"/>
</dbReference>
<feature type="transmembrane region" description="Helical" evidence="2">
    <location>
        <begin position="67"/>
        <end position="88"/>
    </location>
</feature>
<evidence type="ECO:0000313" key="5">
    <source>
        <dbReference type="Proteomes" id="UP000316242"/>
    </source>
</evidence>
<evidence type="ECO:0000259" key="3">
    <source>
        <dbReference type="Pfam" id="PF07331"/>
    </source>
</evidence>
<evidence type="ECO:0000256" key="1">
    <source>
        <dbReference type="SAM" id="MobiDB-lite"/>
    </source>
</evidence>
<name>A0ABQ0RIB3_GLUNI</name>
<proteinExistence type="predicted"/>